<evidence type="ECO:0000256" key="3">
    <source>
        <dbReference type="ARBA" id="ARBA00022691"/>
    </source>
</evidence>
<dbReference type="SUPFAM" id="SSF53335">
    <property type="entry name" value="S-adenosyl-L-methionine-dependent methyltransferases"/>
    <property type="match status" value="1"/>
</dbReference>
<dbReference type="GO" id="GO:0032259">
    <property type="term" value="P:methylation"/>
    <property type="evidence" value="ECO:0007669"/>
    <property type="project" value="UniProtKB-KW"/>
</dbReference>
<feature type="region of interest" description="Disordered" evidence="4">
    <location>
        <begin position="272"/>
        <end position="291"/>
    </location>
</feature>
<dbReference type="RefSeq" id="WP_246013124.1">
    <property type="nucleotide sequence ID" value="NZ_UWPJ01000017.1"/>
</dbReference>
<dbReference type="AlphaFoldDB" id="A0A3P4B2T1"/>
<reference evidence="7 8" key="1">
    <citation type="submission" date="2018-10" db="EMBL/GenBank/DDBJ databases">
        <authorList>
            <person name="Criscuolo A."/>
        </authorList>
    </citation>
    <scope>NUCLEOTIDE SEQUENCE [LARGE SCALE GENOMIC DNA]</scope>
    <source>
        <strain evidence="7">DnA1</strain>
    </source>
</reference>
<proteinExistence type="predicted"/>
<keyword evidence="5" id="KW-0732">Signal</keyword>
<evidence type="ECO:0000313" key="8">
    <source>
        <dbReference type="Proteomes" id="UP000277294"/>
    </source>
</evidence>
<evidence type="ECO:0000259" key="6">
    <source>
        <dbReference type="Pfam" id="PF13649"/>
    </source>
</evidence>
<dbReference type="PANTHER" id="PTHR13610">
    <property type="entry name" value="METHYLTRANSFERASE DOMAIN-CONTAINING PROTEIN"/>
    <property type="match status" value="1"/>
</dbReference>
<feature type="signal peptide" evidence="5">
    <location>
        <begin position="1"/>
        <end position="43"/>
    </location>
</feature>
<name>A0A3P4B2T1_9BURK</name>
<dbReference type="InterPro" id="IPR041698">
    <property type="entry name" value="Methyltransf_25"/>
</dbReference>
<accession>A0A3P4B2T1</accession>
<protein>
    <submittedName>
        <fullName evidence="7">Mg-protoporphyrin IX methyl transferase</fullName>
    </submittedName>
</protein>
<keyword evidence="3" id="KW-0949">S-adenosyl-L-methionine</keyword>
<dbReference type="EMBL" id="UWPJ01000017">
    <property type="protein sequence ID" value="VCU70201.1"/>
    <property type="molecule type" value="Genomic_DNA"/>
</dbReference>
<evidence type="ECO:0000256" key="2">
    <source>
        <dbReference type="ARBA" id="ARBA00022679"/>
    </source>
</evidence>
<dbReference type="InterPro" id="IPR026170">
    <property type="entry name" value="FAM173A/B"/>
</dbReference>
<organism evidence="7 8">
    <name type="scientific">Pigmentiphaga humi</name>
    <dbReference type="NCBI Taxonomy" id="2478468"/>
    <lineage>
        <taxon>Bacteria</taxon>
        <taxon>Pseudomonadati</taxon>
        <taxon>Pseudomonadota</taxon>
        <taxon>Betaproteobacteria</taxon>
        <taxon>Burkholderiales</taxon>
        <taxon>Alcaligenaceae</taxon>
        <taxon>Pigmentiphaga</taxon>
    </lineage>
</organism>
<dbReference type="Gene3D" id="3.40.50.150">
    <property type="entry name" value="Vaccinia Virus protein VP39"/>
    <property type="match status" value="1"/>
</dbReference>
<evidence type="ECO:0000313" key="7">
    <source>
        <dbReference type="EMBL" id="VCU70201.1"/>
    </source>
</evidence>
<dbReference type="CDD" id="cd02440">
    <property type="entry name" value="AdoMet_MTases"/>
    <property type="match status" value="1"/>
</dbReference>
<feature type="domain" description="Methyltransferase" evidence="6">
    <location>
        <begin position="92"/>
        <end position="169"/>
    </location>
</feature>
<dbReference type="Pfam" id="PF13649">
    <property type="entry name" value="Methyltransf_25"/>
    <property type="match status" value="1"/>
</dbReference>
<feature type="chain" id="PRO_5018124266" evidence="5">
    <location>
        <begin position="44"/>
        <end position="291"/>
    </location>
</feature>
<dbReference type="Proteomes" id="UP000277294">
    <property type="component" value="Unassembled WGS sequence"/>
</dbReference>
<evidence type="ECO:0000256" key="5">
    <source>
        <dbReference type="SAM" id="SignalP"/>
    </source>
</evidence>
<sequence length="291" mass="30935">MMLAPLRSSPQFHPSHRFACLRRARAGAAAVSLALSCSFAAAAAAQEAASGSQAYVPQVGQQGKDVVWVPTPQALVDKMLEMAQATPADNLLDLGSGDGRTVITAAGRGIRAHGIEYNPEMADLARRNAAAAGVADRATFATADLFESNLSGYSVITMFLLPAINDRLRPRLLELKPGTRIVSNSFPMGEWAPDQQATVGGDCQTWCTALLWIVPAQIGGNWKLGGQELKLEQTFQQVSGTLGGEPLRDVVLRGDEISFRAGTAVYRGKVDGNTMEGERSKGAPAWRATRA</sequence>
<dbReference type="GO" id="GO:0016279">
    <property type="term" value="F:protein-lysine N-methyltransferase activity"/>
    <property type="evidence" value="ECO:0007669"/>
    <property type="project" value="InterPro"/>
</dbReference>
<evidence type="ECO:0000256" key="1">
    <source>
        <dbReference type="ARBA" id="ARBA00022603"/>
    </source>
</evidence>
<keyword evidence="2 7" id="KW-0808">Transferase</keyword>
<dbReference type="InterPro" id="IPR029063">
    <property type="entry name" value="SAM-dependent_MTases_sf"/>
</dbReference>
<evidence type="ECO:0000256" key="4">
    <source>
        <dbReference type="SAM" id="MobiDB-lite"/>
    </source>
</evidence>
<keyword evidence="8" id="KW-1185">Reference proteome</keyword>
<keyword evidence="1" id="KW-0489">Methyltransferase</keyword>
<gene>
    <name evidence="7" type="ORF">PIGHUM_02268</name>
</gene>
<dbReference type="PANTHER" id="PTHR13610:SF11">
    <property type="entry name" value="METHYLTRANSFERASE DOMAIN-CONTAINING PROTEIN"/>
    <property type="match status" value="1"/>
</dbReference>